<feature type="region of interest" description="Disordered" evidence="10">
    <location>
        <begin position="360"/>
        <end position="405"/>
    </location>
</feature>
<dbReference type="SUPFAM" id="SSF47384">
    <property type="entry name" value="Homodimeric domain of signal transducing histidine kinase"/>
    <property type="match status" value="1"/>
</dbReference>
<protein>
    <recommendedName>
        <fullName evidence="3">histidine kinase</fullName>
        <ecNumber evidence="3">2.7.13.3</ecNumber>
    </recommendedName>
</protein>
<dbReference type="SMART" id="SM00388">
    <property type="entry name" value="HisKA"/>
    <property type="match status" value="1"/>
</dbReference>
<feature type="compositionally biased region" description="Low complexity" evidence="10">
    <location>
        <begin position="386"/>
        <end position="405"/>
    </location>
</feature>
<evidence type="ECO:0000256" key="10">
    <source>
        <dbReference type="SAM" id="MobiDB-lite"/>
    </source>
</evidence>
<feature type="transmembrane region" description="Helical" evidence="11">
    <location>
        <begin position="105"/>
        <end position="129"/>
    </location>
</feature>
<evidence type="ECO:0000256" key="8">
    <source>
        <dbReference type="ARBA" id="ARBA00022989"/>
    </source>
</evidence>
<name>A0A0S4QND0_9ACTN</name>
<evidence type="ECO:0000256" key="11">
    <source>
        <dbReference type="SAM" id="Phobius"/>
    </source>
</evidence>
<dbReference type="Gene3D" id="3.30.565.10">
    <property type="entry name" value="Histidine kinase-like ATPase, C-terminal domain"/>
    <property type="match status" value="1"/>
</dbReference>
<evidence type="ECO:0000259" key="13">
    <source>
        <dbReference type="PROSITE" id="PS50885"/>
    </source>
</evidence>
<keyword evidence="15" id="KW-1185">Reference proteome</keyword>
<comment type="subcellular location">
    <subcellularLocation>
        <location evidence="2">Cell membrane</location>
    </subcellularLocation>
</comment>
<dbReference type="InterPro" id="IPR050428">
    <property type="entry name" value="TCS_sensor_his_kinase"/>
</dbReference>
<dbReference type="PROSITE" id="PS50885">
    <property type="entry name" value="HAMP"/>
    <property type="match status" value="1"/>
</dbReference>
<dbReference type="SMART" id="SM00387">
    <property type="entry name" value="HATPase_c"/>
    <property type="match status" value="1"/>
</dbReference>
<evidence type="ECO:0000259" key="12">
    <source>
        <dbReference type="PROSITE" id="PS50109"/>
    </source>
</evidence>
<dbReference type="EC" id="2.7.13.3" evidence="3"/>
<dbReference type="InterPro" id="IPR003660">
    <property type="entry name" value="HAMP_dom"/>
</dbReference>
<evidence type="ECO:0000256" key="3">
    <source>
        <dbReference type="ARBA" id="ARBA00012438"/>
    </source>
</evidence>
<dbReference type="SUPFAM" id="SSF158472">
    <property type="entry name" value="HAMP domain-like"/>
    <property type="match status" value="1"/>
</dbReference>
<evidence type="ECO:0000256" key="2">
    <source>
        <dbReference type="ARBA" id="ARBA00004236"/>
    </source>
</evidence>
<feature type="domain" description="HAMP" evidence="13">
    <location>
        <begin position="126"/>
        <end position="179"/>
    </location>
</feature>
<accession>A0A0S4QND0</accession>
<keyword evidence="5" id="KW-0808">Transferase</keyword>
<dbReference type="InterPro" id="IPR003661">
    <property type="entry name" value="HisK_dim/P_dom"/>
</dbReference>
<dbReference type="SMART" id="SM00304">
    <property type="entry name" value="HAMP"/>
    <property type="match status" value="1"/>
</dbReference>
<keyword evidence="4" id="KW-0597">Phosphoprotein</keyword>
<comment type="catalytic activity">
    <reaction evidence="1">
        <text>ATP + protein L-histidine = ADP + protein N-phospho-L-histidine.</text>
        <dbReference type="EC" id="2.7.13.3"/>
    </reaction>
</comment>
<organism evidence="14 15">
    <name type="scientific">Parafrankia irregularis</name>
    <dbReference type="NCBI Taxonomy" id="795642"/>
    <lineage>
        <taxon>Bacteria</taxon>
        <taxon>Bacillati</taxon>
        <taxon>Actinomycetota</taxon>
        <taxon>Actinomycetes</taxon>
        <taxon>Frankiales</taxon>
        <taxon>Frankiaceae</taxon>
        <taxon>Parafrankia</taxon>
    </lineage>
</organism>
<evidence type="ECO:0000256" key="6">
    <source>
        <dbReference type="ARBA" id="ARBA00022692"/>
    </source>
</evidence>
<feature type="transmembrane region" description="Helical" evidence="11">
    <location>
        <begin position="7"/>
        <end position="30"/>
    </location>
</feature>
<keyword evidence="6 11" id="KW-0812">Transmembrane</keyword>
<evidence type="ECO:0000313" key="15">
    <source>
        <dbReference type="Proteomes" id="UP000198802"/>
    </source>
</evidence>
<dbReference type="CDD" id="cd06225">
    <property type="entry name" value="HAMP"/>
    <property type="match status" value="1"/>
</dbReference>
<evidence type="ECO:0000256" key="1">
    <source>
        <dbReference type="ARBA" id="ARBA00000085"/>
    </source>
</evidence>
<dbReference type="Pfam" id="PF00512">
    <property type="entry name" value="HisKA"/>
    <property type="match status" value="1"/>
</dbReference>
<reference evidence="15" key="1">
    <citation type="submission" date="2015-11" db="EMBL/GenBank/DDBJ databases">
        <authorList>
            <person name="Varghese N."/>
        </authorList>
    </citation>
    <scope>NUCLEOTIDE SEQUENCE [LARGE SCALE GENOMIC DNA]</scope>
    <source>
        <strain evidence="15">DSM 45899</strain>
    </source>
</reference>
<dbReference type="RefSeq" id="WP_091277834.1">
    <property type="nucleotide sequence ID" value="NZ_FAOZ01000009.1"/>
</dbReference>
<dbReference type="InterPro" id="IPR003594">
    <property type="entry name" value="HATPase_dom"/>
</dbReference>
<keyword evidence="7" id="KW-0418">Kinase</keyword>
<keyword evidence="9" id="KW-0902">Two-component regulatory system</keyword>
<dbReference type="PROSITE" id="PS50109">
    <property type="entry name" value="HIS_KIN"/>
    <property type="match status" value="1"/>
</dbReference>
<sequence length="467" mass="49182">MTFRIRITVMISIALVVAGSFTLVVNTIVLRNVRYPSVYSFNSSLLEELNISRPTVVEYIRQHPEDLFASRFDEQPLPDGRTVGDVGRAIQQRPLDEALASARRWSFVGLLVVLVGAVGAAWALAGGILRPIRKMTARARSASASDLGDRVAATGPNDEIKELADTFDAMLDRLAVAFDAQRRFASQVAHELRTPLATSRTEIAMLLDDTADPDVTARLRAVSDAVDRGERLVSRLLVLSRTDPQALETSRFALDELVGNVLGRVVEAPAFSRLRLDVDLHSADVECDRALLESLVRNLLDNSARHNRPDGWVRVSVGTAHGEQFTDPGIDAAAPALSTGTGTGGPDSAVVCLRIANSVAEPTQDTEPAQDAGPAQDAERTQAAEPALDGAGTPAALPAGEPAAVPGPAGTGLSIVNAVLQAHGGTITWSRGPGEVTALVRLPSAASARPSALAMAGQAASGELTPS</sequence>
<dbReference type="GO" id="GO:0000155">
    <property type="term" value="F:phosphorelay sensor kinase activity"/>
    <property type="evidence" value="ECO:0007669"/>
    <property type="project" value="InterPro"/>
</dbReference>
<gene>
    <name evidence="14" type="ORF">Ga0074812_109167</name>
</gene>
<keyword evidence="8 11" id="KW-1133">Transmembrane helix</keyword>
<proteinExistence type="predicted"/>
<dbReference type="InterPro" id="IPR005467">
    <property type="entry name" value="His_kinase_dom"/>
</dbReference>
<dbReference type="InterPro" id="IPR036890">
    <property type="entry name" value="HATPase_C_sf"/>
</dbReference>
<dbReference type="AlphaFoldDB" id="A0A0S4QND0"/>
<dbReference type="InterPro" id="IPR036097">
    <property type="entry name" value="HisK_dim/P_sf"/>
</dbReference>
<dbReference type="PANTHER" id="PTHR45436:SF5">
    <property type="entry name" value="SENSOR HISTIDINE KINASE TRCS"/>
    <property type="match status" value="1"/>
</dbReference>
<feature type="region of interest" description="Disordered" evidence="10">
    <location>
        <begin position="324"/>
        <end position="343"/>
    </location>
</feature>
<feature type="domain" description="Histidine kinase" evidence="12">
    <location>
        <begin position="187"/>
        <end position="446"/>
    </location>
</feature>
<dbReference type="Gene3D" id="6.10.340.10">
    <property type="match status" value="1"/>
</dbReference>
<evidence type="ECO:0000256" key="5">
    <source>
        <dbReference type="ARBA" id="ARBA00022679"/>
    </source>
</evidence>
<dbReference type="CDD" id="cd00082">
    <property type="entry name" value="HisKA"/>
    <property type="match status" value="1"/>
</dbReference>
<dbReference type="Gene3D" id="1.10.287.130">
    <property type="match status" value="1"/>
</dbReference>
<dbReference type="GO" id="GO:0005886">
    <property type="term" value="C:plasma membrane"/>
    <property type="evidence" value="ECO:0007669"/>
    <property type="project" value="UniProtKB-SubCell"/>
</dbReference>
<dbReference type="Pfam" id="PF00672">
    <property type="entry name" value="HAMP"/>
    <property type="match status" value="1"/>
</dbReference>
<evidence type="ECO:0000256" key="7">
    <source>
        <dbReference type="ARBA" id="ARBA00022777"/>
    </source>
</evidence>
<keyword evidence="11" id="KW-0472">Membrane</keyword>
<dbReference type="Proteomes" id="UP000198802">
    <property type="component" value="Unassembled WGS sequence"/>
</dbReference>
<dbReference type="PANTHER" id="PTHR45436">
    <property type="entry name" value="SENSOR HISTIDINE KINASE YKOH"/>
    <property type="match status" value="1"/>
</dbReference>
<evidence type="ECO:0000313" key="14">
    <source>
        <dbReference type="EMBL" id="CUU56947.1"/>
    </source>
</evidence>
<evidence type="ECO:0000256" key="4">
    <source>
        <dbReference type="ARBA" id="ARBA00022553"/>
    </source>
</evidence>
<dbReference type="EMBL" id="FAOZ01000009">
    <property type="protein sequence ID" value="CUU56947.1"/>
    <property type="molecule type" value="Genomic_DNA"/>
</dbReference>
<evidence type="ECO:0000256" key="9">
    <source>
        <dbReference type="ARBA" id="ARBA00023012"/>
    </source>
</evidence>
<dbReference type="SUPFAM" id="SSF55874">
    <property type="entry name" value="ATPase domain of HSP90 chaperone/DNA topoisomerase II/histidine kinase"/>
    <property type="match status" value="2"/>
</dbReference>